<dbReference type="GO" id="GO:0005886">
    <property type="term" value="C:plasma membrane"/>
    <property type="evidence" value="ECO:0007669"/>
    <property type="project" value="UniProtKB-SubCell"/>
</dbReference>
<feature type="domain" description="ZipA C-terminal FtsZ-binding" evidence="11">
    <location>
        <begin position="141"/>
        <end position="269"/>
    </location>
</feature>
<evidence type="ECO:0000256" key="10">
    <source>
        <dbReference type="SAM" id="MobiDB-lite"/>
    </source>
</evidence>
<accession>A0A7Z1AEN4</accession>
<evidence type="ECO:0000256" key="5">
    <source>
        <dbReference type="ARBA" id="ARBA00022989"/>
    </source>
</evidence>
<name>A0A7Z1AEN4_9GAMM</name>
<dbReference type="Pfam" id="PF04354">
    <property type="entry name" value="ZipA_C"/>
    <property type="match status" value="1"/>
</dbReference>
<dbReference type="SUPFAM" id="SSF64383">
    <property type="entry name" value="Cell-division protein ZipA, C-terminal domain"/>
    <property type="match status" value="1"/>
</dbReference>
<dbReference type="Gene3D" id="3.30.1400.10">
    <property type="entry name" value="ZipA, C-terminal FtsZ-binding domain"/>
    <property type="match status" value="1"/>
</dbReference>
<dbReference type="SMART" id="SM00771">
    <property type="entry name" value="ZipA_C"/>
    <property type="match status" value="1"/>
</dbReference>
<feature type="compositionally biased region" description="Low complexity" evidence="10">
    <location>
        <begin position="114"/>
        <end position="124"/>
    </location>
</feature>
<evidence type="ECO:0000256" key="1">
    <source>
        <dbReference type="ARBA" id="ARBA00022475"/>
    </source>
</evidence>
<dbReference type="RefSeq" id="WP_069126893.1">
    <property type="nucleotide sequence ID" value="NZ_MARB01000020.1"/>
</dbReference>
<dbReference type="GO" id="GO:0000917">
    <property type="term" value="P:division septum assembly"/>
    <property type="evidence" value="ECO:0007669"/>
    <property type="project" value="TreeGrafter"/>
</dbReference>
<evidence type="ECO:0000256" key="7">
    <source>
        <dbReference type="ARBA" id="ARBA00023306"/>
    </source>
</evidence>
<keyword evidence="7 8" id="KW-0131">Cell cycle</keyword>
<organism evidence="12 13">
    <name type="scientific">Candidatus Thiodiazotropha endolucinida</name>
    <dbReference type="NCBI Taxonomy" id="1655433"/>
    <lineage>
        <taxon>Bacteria</taxon>
        <taxon>Pseudomonadati</taxon>
        <taxon>Pseudomonadota</taxon>
        <taxon>Gammaproteobacteria</taxon>
        <taxon>Chromatiales</taxon>
        <taxon>Sedimenticolaceae</taxon>
        <taxon>Candidatus Thiodiazotropha</taxon>
    </lineage>
</organism>
<comment type="subunit">
    <text evidence="8">Interacts with FtsZ via their C-terminal domains.</text>
</comment>
<keyword evidence="1 8" id="KW-1003">Cell membrane</keyword>
<evidence type="ECO:0000256" key="8">
    <source>
        <dbReference type="HAMAP-Rule" id="MF_00509"/>
    </source>
</evidence>
<dbReference type="AlphaFoldDB" id="A0A7Z1AEN4"/>
<keyword evidence="13" id="KW-1185">Reference proteome</keyword>
<dbReference type="InterPro" id="IPR007449">
    <property type="entry name" value="ZipA_FtsZ-bd_C"/>
</dbReference>
<gene>
    <name evidence="8 12" type="primary">zipA</name>
    <name evidence="12" type="ORF">CODIS_32330</name>
</gene>
<evidence type="ECO:0000256" key="6">
    <source>
        <dbReference type="ARBA" id="ARBA00023136"/>
    </source>
</evidence>
<evidence type="ECO:0000313" key="13">
    <source>
        <dbReference type="Proteomes" id="UP000094769"/>
    </source>
</evidence>
<evidence type="ECO:0000313" key="12">
    <source>
        <dbReference type="EMBL" id="ODJ86593.1"/>
    </source>
</evidence>
<dbReference type="NCBIfam" id="TIGR02205">
    <property type="entry name" value="septum_zipA"/>
    <property type="match status" value="1"/>
</dbReference>
<keyword evidence="6 8" id="KW-0472">Membrane</keyword>
<dbReference type="HAMAP" id="MF_00509">
    <property type="entry name" value="ZipA"/>
    <property type="match status" value="1"/>
</dbReference>
<keyword evidence="2 8" id="KW-0997">Cell inner membrane</keyword>
<dbReference type="Proteomes" id="UP000094769">
    <property type="component" value="Unassembled WGS sequence"/>
</dbReference>
<keyword evidence="4 8" id="KW-0812">Transmembrane</keyword>
<feature type="region of interest" description="Disordered" evidence="10">
    <location>
        <begin position="100"/>
        <end position="124"/>
    </location>
</feature>
<keyword evidence="3 8" id="KW-0132">Cell division</keyword>
<evidence type="ECO:0000256" key="9">
    <source>
        <dbReference type="RuleBase" id="RU003612"/>
    </source>
</evidence>
<evidence type="ECO:0000256" key="4">
    <source>
        <dbReference type="ARBA" id="ARBA00022692"/>
    </source>
</evidence>
<dbReference type="GO" id="GO:0043093">
    <property type="term" value="P:FtsZ-dependent cytokinesis"/>
    <property type="evidence" value="ECO:0007669"/>
    <property type="project" value="UniProtKB-UniRule"/>
</dbReference>
<keyword evidence="5 8" id="KW-1133">Transmembrane helix</keyword>
<feature type="transmembrane region" description="Helical" evidence="8">
    <location>
        <begin position="6"/>
        <end position="24"/>
    </location>
</feature>
<protein>
    <recommendedName>
        <fullName evidence="8 9">Cell division protein ZipA</fullName>
    </recommendedName>
</protein>
<dbReference type="PANTHER" id="PTHR38685">
    <property type="entry name" value="CELL DIVISION PROTEIN ZIPA"/>
    <property type="match status" value="1"/>
</dbReference>
<comment type="caution">
    <text evidence="12">The sequence shown here is derived from an EMBL/GenBank/DDBJ whole genome shotgun (WGS) entry which is preliminary data.</text>
</comment>
<dbReference type="InterPro" id="IPR036765">
    <property type="entry name" value="ZipA_FtsZ-bd_C_sf"/>
</dbReference>
<dbReference type="EMBL" id="MARB01000020">
    <property type="protein sequence ID" value="ODJ86593.1"/>
    <property type="molecule type" value="Genomic_DNA"/>
</dbReference>
<reference evidence="12 13" key="1">
    <citation type="submission" date="2016-06" db="EMBL/GenBank/DDBJ databases">
        <title>Genome sequence of endosymbiont of Candidatus Endolucinida thiodiazotropha.</title>
        <authorList>
            <person name="Poehlein A."/>
            <person name="Koenig S."/>
            <person name="Heiden S.E."/>
            <person name="Thuermer A."/>
            <person name="Voget S."/>
            <person name="Daniel R."/>
            <person name="Markert S."/>
            <person name="Gros O."/>
            <person name="Schweder T."/>
        </authorList>
    </citation>
    <scope>NUCLEOTIDE SEQUENCE [LARGE SCALE GENOMIC DNA]</scope>
    <source>
        <strain evidence="12 13">COS</strain>
    </source>
</reference>
<dbReference type="GO" id="GO:0032153">
    <property type="term" value="C:cell division site"/>
    <property type="evidence" value="ECO:0007669"/>
    <property type="project" value="UniProtKB-UniRule"/>
</dbReference>
<proteinExistence type="inferred from homology"/>
<evidence type="ECO:0000259" key="11">
    <source>
        <dbReference type="SMART" id="SM00771"/>
    </source>
</evidence>
<comment type="subcellular location">
    <subcellularLocation>
        <location evidence="8">Cell inner membrane</location>
        <topology evidence="8">Single-pass type I membrane protein</topology>
    </subcellularLocation>
    <text evidence="8">Localizes to the Z ring in an FtsZ-dependent manner.</text>
</comment>
<comment type="function">
    <text evidence="8 9">Essential cell division protein that stabilizes the FtsZ protofilaments by cross-linking them and that serves as a cytoplasmic membrane anchor for the Z ring. Also required for the recruitment to the septal ring of downstream cell division proteins.</text>
</comment>
<comment type="similarity">
    <text evidence="8 9">Belongs to the ZipA family.</text>
</comment>
<sequence>MDAMTLRIVLLVLGCVFLAGIYLYETNRRKRDSAQARRRRVEMLNSAHEAAPAEMAVEQVEHPAEQAAIDSPEGDDTWIEWDEEDTELLNQKVDEIGTMQAEEDDGPELELAADSESASSDPEQQDLFGFSAQEESPVDVPVLIIQINLRTRSKPFTGPAIQKAMQDTGLVMGELSIYQRIANDGSNKPQFNLASMVEPGVFPKQDVEAFSTPGLTLFTQLPGPGDSMAIFADMLFTAERLAAILDGELQDETHSALTKQTIEHMRGEIIEHRRQVQLARSKG</sequence>
<dbReference type="OrthoDB" id="7054914at2"/>
<dbReference type="InterPro" id="IPR011919">
    <property type="entry name" value="Cell_div_ZipA"/>
</dbReference>
<dbReference type="PANTHER" id="PTHR38685:SF1">
    <property type="entry name" value="CELL DIVISION PROTEIN ZIPA"/>
    <property type="match status" value="1"/>
</dbReference>
<evidence type="ECO:0000256" key="2">
    <source>
        <dbReference type="ARBA" id="ARBA00022519"/>
    </source>
</evidence>
<evidence type="ECO:0000256" key="3">
    <source>
        <dbReference type="ARBA" id="ARBA00022618"/>
    </source>
</evidence>
<feature type="compositionally biased region" description="Acidic residues" evidence="10">
    <location>
        <begin position="101"/>
        <end position="113"/>
    </location>
</feature>